<feature type="compositionally biased region" description="Polar residues" evidence="2">
    <location>
        <begin position="586"/>
        <end position="599"/>
    </location>
</feature>
<name>A0AAJ7L4X6_9ACAR</name>
<dbReference type="Pfam" id="PF04857">
    <property type="entry name" value="CAF1"/>
    <property type="match status" value="1"/>
</dbReference>
<feature type="compositionally biased region" description="Basic residues" evidence="2">
    <location>
        <begin position="525"/>
        <end position="538"/>
    </location>
</feature>
<dbReference type="Proteomes" id="UP000694867">
    <property type="component" value="Unplaced"/>
</dbReference>
<proteinExistence type="inferred from homology"/>
<evidence type="ECO:0000313" key="4">
    <source>
        <dbReference type="RefSeq" id="XP_018495906.1"/>
    </source>
</evidence>
<dbReference type="KEGG" id="goe:100897311"/>
<protein>
    <submittedName>
        <fullName evidence="4">Poly(A)-specific ribonuclease PARN-like</fullName>
    </submittedName>
</protein>
<organism evidence="3 4">
    <name type="scientific">Galendromus occidentalis</name>
    <name type="common">western predatory mite</name>
    <dbReference type="NCBI Taxonomy" id="34638"/>
    <lineage>
        <taxon>Eukaryota</taxon>
        <taxon>Metazoa</taxon>
        <taxon>Ecdysozoa</taxon>
        <taxon>Arthropoda</taxon>
        <taxon>Chelicerata</taxon>
        <taxon>Arachnida</taxon>
        <taxon>Acari</taxon>
        <taxon>Parasitiformes</taxon>
        <taxon>Mesostigmata</taxon>
        <taxon>Gamasina</taxon>
        <taxon>Phytoseioidea</taxon>
        <taxon>Phytoseiidae</taxon>
        <taxon>Typhlodrominae</taxon>
        <taxon>Galendromus</taxon>
    </lineage>
</organism>
<dbReference type="GO" id="GO:0003723">
    <property type="term" value="F:RNA binding"/>
    <property type="evidence" value="ECO:0007669"/>
    <property type="project" value="TreeGrafter"/>
</dbReference>
<dbReference type="Gene3D" id="3.30.420.10">
    <property type="entry name" value="Ribonuclease H-like superfamily/Ribonuclease H"/>
    <property type="match status" value="2"/>
</dbReference>
<accession>A0AAJ7L4X6</accession>
<dbReference type="GO" id="GO:0000175">
    <property type="term" value="F:3'-5'-RNA exonuclease activity"/>
    <property type="evidence" value="ECO:0007669"/>
    <property type="project" value="TreeGrafter"/>
</dbReference>
<dbReference type="PANTHER" id="PTHR15092">
    <property type="entry name" value="POLY A -SPECIFIC RIBONUCLEASE/TARGET OF EGR1, MEMBER 1"/>
    <property type="match status" value="1"/>
</dbReference>
<dbReference type="SUPFAM" id="SSF53098">
    <property type="entry name" value="Ribonuclease H-like"/>
    <property type="match status" value="1"/>
</dbReference>
<evidence type="ECO:0000256" key="1">
    <source>
        <dbReference type="ARBA" id="ARBA00008372"/>
    </source>
</evidence>
<dbReference type="InterPro" id="IPR051181">
    <property type="entry name" value="CAF1_poly(A)_ribonucleases"/>
</dbReference>
<dbReference type="AlphaFoldDB" id="A0AAJ7L4X6"/>
<keyword evidence="3" id="KW-1185">Reference proteome</keyword>
<sequence length="630" mass="71161">MDVTKSNFNDLKPQIEEAIEKCSFAAIDCEFTGLVLPEPLHPLDTVAQRYQKLRVGISEYLVVQFGLSLWTFDEEKQAYNVKTFNIFTYPDQRQAFRFRNQASCLSFLVDHGFDLNRCVREGVPFLRPAELDDYQERIKRRHIRELASLFEQEQAGRPVKGFNTSADALNSSLTSDNFLDMDPAVRIYLEGVMPLVSKWMSGKMPDQDSVLLPACNDFIRMTVYRQIEKKFPDDKFQMEAVRADNGADQRGSKHIKISRSDMSPHQRMSQRHRDEMEALRDSFGVGSVLKTLVTSQKPVVGHNSLRDILHVIHQFVAPLPEDFGEFQLLCRELFPVLFDTKQMSVTGTIKASIRGSRLVDVFNQIKNQHDKAFPIPKIHSEPGFAYDDMTREHEAGFDAWLTGYIFAAFAHSVAPRPKNVFREPDFRSEYFKPFVNKMHFGPSLDISVMDLDVNPAAVSRTDVYVVEWKEPEDHSHARLLLQMAGGAKKCGWGDQVLAFVPSNVENCNKLLRTQDSAAIPCRLYKHQTKQNRRRKAKSKSPPNTAPVPVQNAAPTSGAVPPAAPAATSRSPPTVAILSRGDDYSPQARTNRSSSLTGTSEPPKKPKLDSISEKRKTTPPSSQQPFPEASW</sequence>
<dbReference type="InterPro" id="IPR006941">
    <property type="entry name" value="RNase_CAF1"/>
</dbReference>
<dbReference type="GeneID" id="100897311"/>
<dbReference type="InterPro" id="IPR012337">
    <property type="entry name" value="RNaseH-like_sf"/>
</dbReference>
<dbReference type="RefSeq" id="XP_018495906.1">
    <property type="nucleotide sequence ID" value="XM_018640390.2"/>
</dbReference>
<gene>
    <name evidence="4" type="primary">LOC100897311</name>
</gene>
<dbReference type="InterPro" id="IPR036397">
    <property type="entry name" value="RNaseH_sf"/>
</dbReference>
<comment type="similarity">
    <text evidence="1">Belongs to the CAF1 family.</text>
</comment>
<feature type="region of interest" description="Disordered" evidence="2">
    <location>
        <begin position="244"/>
        <end position="267"/>
    </location>
</feature>
<feature type="compositionally biased region" description="Low complexity" evidence="2">
    <location>
        <begin position="552"/>
        <end position="575"/>
    </location>
</feature>
<feature type="region of interest" description="Disordered" evidence="2">
    <location>
        <begin position="525"/>
        <end position="630"/>
    </location>
</feature>
<feature type="compositionally biased region" description="Basic and acidic residues" evidence="2">
    <location>
        <begin position="601"/>
        <end position="615"/>
    </location>
</feature>
<evidence type="ECO:0000313" key="3">
    <source>
        <dbReference type="Proteomes" id="UP000694867"/>
    </source>
</evidence>
<evidence type="ECO:0000256" key="2">
    <source>
        <dbReference type="SAM" id="MobiDB-lite"/>
    </source>
</evidence>
<reference evidence="4" key="1">
    <citation type="submission" date="2025-08" db="UniProtKB">
        <authorList>
            <consortium name="RefSeq"/>
        </authorList>
    </citation>
    <scope>IDENTIFICATION</scope>
</reference>
<dbReference type="PANTHER" id="PTHR15092:SF22">
    <property type="entry name" value="POLY(A)-SPECIFIC RIBONUCLEASE PNLDC1"/>
    <property type="match status" value="1"/>
</dbReference>